<reference evidence="1" key="2">
    <citation type="submission" date="2023-06" db="EMBL/GenBank/DDBJ databases">
        <authorList>
            <person name="Ma L."/>
            <person name="Liu K.-W."/>
            <person name="Li Z."/>
            <person name="Hsiao Y.-Y."/>
            <person name="Qi Y."/>
            <person name="Fu T."/>
            <person name="Tang G."/>
            <person name="Zhang D."/>
            <person name="Sun W.-H."/>
            <person name="Liu D.-K."/>
            <person name="Li Y."/>
            <person name="Chen G.-Z."/>
            <person name="Liu X.-D."/>
            <person name="Liao X.-Y."/>
            <person name="Jiang Y.-T."/>
            <person name="Yu X."/>
            <person name="Hao Y."/>
            <person name="Huang J."/>
            <person name="Zhao X.-W."/>
            <person name="Ke S."/>
            <person name="Chen Y.-Y."/>
            <person name="Wu W.-L."/>
            <person name="Hsu J.-L."/>
            <person name="Lin Y.-F."/>
            <person name="Huang M.-D."/>
            <person name="Li C.-Y."/>
            <person name="Huang L."/>
            <person name="Wang Z.-W."/>
            <person name="Zhao X."/>
            <person name="Zhong W.-Y."/>
            <person name="Peng D.-H."/>
            <person name="Ahmad S."/>
            <person name="Lan S."/>
            <person name="Zhang J.-S."/>
            <person name="Tsai W.-C."/>
            <person name="Van De Peer Y."/>
            <person name="Liu Z.-J."/>
        </authorList>
    </citation>
    <scope>NUCLEOTIDE SEQUENCE</scope>
    <source>
        <strain evidence="1">CP</strain>
        <tissue evidence="1">Leaves</tissue>
    </source>
</reference>
<sequence>MSMWWRVVWKAQPLEEEVRQRGLGSAEAERGALGCGGGGDGSSGWVACSGRGRV</sequence>
<organism evidence="1 2">
    <name type="scientific">Acorus calamus</name>
    <name type="common">Sweet flag</name>
    <dbReference type="NCBI Taxonomy" id="4465"/>
    <lineage>
        <taxon>Eukaryota</taxon>
        <taxon>Viridiplantae</taxon>
        <taxon>Streptophyta</taxon>
        <taxon>Embryophyta</taxon>
        <taxon>Tracheophyta</taxon>
        <taxon>Spermatophyta</taxon>
        <taxon>Magnoliopsida</taxon>
        <taxon>Liliopsida</taxon>
        <taxon>Acoraceae</taxon>
        <taxon>Acorus</taxon>
    </lineage>
</organism>
<name>A0AAV9F7S3_ACOCL</name>
<accession>A0AAV9F7S3</accession>
<proteinExistence type="predicted"/>
<dbReference type="Proteomes" id="UP001180020">
    <property type="component" value="Unassembled WGS sequence"/>
</dbReference>
<dbReference type="EMBL" id="JAUJYO010000003">
    <property type="protein sequence ID" value="KAK1321966.1"/>
    <property type="molecule type" value="Genomic_DNA"/>
</dbReference>
<dbReference type="AlphaFoldDB" id="A0AAV9F7S3"/>
<evidence type="ECO:0000313" key="1">
    <source>
        <dbReference type="EMBL" id="KAK1321966.1"/>
    </source>
</evidence>
<gene>
    <name evidence="1" type="ORF">QJS10_CPA03g00131</name>
</gene>
<comment type="caution">
    <text evidence="1">The sequence shown here is derived from an EMBL/GenBank/DDBJ whole genome shotgun (WGS) entry which is preliminary data.</text>
</comment>
<keyword evidence="2" id="KW-1185">Reference proteome</keyword>
<evidence type="ECO:0000313" key="2">
    <source>
        <dbReference type="Proteomes" id="UP001180020"/>
    </source>
</evidence>
<reference evidence="1" key="1">
    <citation type="journal article" date="2023" name="Nat. Commun.">
        <title>Diploid and tetraploid genomes of Acorus and the evolution of monocots.</title>
        <authorList>
            <person name="Ma L."/>
            <person name="Liu K.W."/>
            <person name="Li Z."/>
            <person name="Hsiao Y.Y."/>
            <person name="Qi Y."/>
            <person name="Fu T."/>
            <person name="Tang G.D."/>
            <person name="Zhang D."/>
            <person name="Sun W.H."/>
            <person name="Liu D.K."/>
            <person name="Li Y."/>
            <person name="Chen G.Z."/>
            <person name="Liu X.D."/>
            <person name="Liao X.Y."/>
            <person name="Jiang Y.T."/>
            <person name="Yu X."/>
            <person name="Hao Y."/>
            <person name="Huang J."/>
            <person name="Zhao X.W."/>
            <person name="Ke S."/>
            <person name="Chen Y.Y."/>
            <person name="Wu W.L."/>
            <person name="Hsu J.L."/>
            <person name="Lin Y.F."/>
            <person name="Huang M.D."/>
            <person name="Li C.Y."/>
            <person name="Huang L."/>
            <person name="Wang Z.W."/>
            <person name="Zhao X."/>
            <person name="Zhong W.Y."/>
            <person name="Peng D.H."/>
            <person name="Ahmad S."/>
            <person name="Lan S."/>
            <person name="Zhang J.S."/>
            <person name="Tsai W.C."/>
            <person name="Van de Peer Y."/>
            <person name="Liu Z.J."/>
        </authorList>
    </citation>
    <scope>NUCLEOTIDE SEQUENCE</scope>
    <source>
        <strain evidence="1">CP</strain>
    </source>
</reference>
<protein>
    <submittedName>
        <fullName evidence="1">Uncharacterized protein</fullName>
    </submittedName>
</protein>